<proteinExistence type="predicted"/>
<comment type="caution">
    <text evidence="2">The sequence shown here is derived from an EMBL/GenBank/DDBJ whole genome shotgun (WGS) entry which is preliminary data.</text>
</comment>
<gene>
    <name evidence="2" type="ORF">E1298_12265</name>
</gene>
<keyword evidence="3" id="KW-1185">Reference proteome</keyword>
<dbReference type="PROSITE" id="PS51257">
    <property type="entry name" value="PROKAR_LIPOPROTEIN"/>
    <property type="match status" value="1"/>
</dbReference>
<feature type="region of interest" description="Disordered" evidence="1">
    <location>
        <begin position="25"/>
        <end position="48"/>
    </location>
</feature>
<dbReference type="Proteomes" id="UP000294513">
    <property type="component" value="Unassembled WGS sequence"/>
</dbReference>
<reference evidence="2 3" key="1">
    <citation type="submission" date="2019-03" db="EMBL/GenBank/DDBJ databases">
        <title>Draft genome sequences of novel Actinobacteria.</title>
        <authorList>
            <person name="Sahin N."/>
            <person name="Ay H."/>
            <person name="Saygin H."/>
        </authorList>
    </citation>
    <scope>NUCLEOTIDE SEQUENCE [LARGE SCALE GENOMIC DNA]</scope>
    <source>
        <strain evidence="2 3">H3C3</strain>
    </source>
</reference>
<dbReference type="RefSeq" id="WP_131892478.1">
    <property type="nucleotide sequence ID" value="NZ_SMKU01000046.1"/>
</dbReference>
<organism evidence="2 3">
    <name type="scientific">Actinomadura rubrisoli</name>
    <dbReference type="NCBI Taxonomy" id="2530368"/>
    <lineage>
        <taxon>Bacteria</taxon>
        <taxon>Bacillati</taxon>
        <taxon>Actinomycetota</taxon>
        <taxon>Actinomycetes</taxon>
        <taxon>Streptosporangiales</taxon>
        <taxon>Thermomonosporaceae</taxon>
        <taxon>Actinomadura</taxon>
    </lineage>
</organism>
<sequence>MRILAGLSGSLLVLALAVTGCGDDGGGDEGGGEDAKGTPSASPGAKSADAGVDVCKLLTPRDLEASFGRPFGDGKPAHQEDSGADQCVWTSTGAASGATFSITVLSQGRLAGAFKSNGASVAELFKQTKLAYPNAKAVKLGDEAFASVSELQVLERDTWYSLSFHGGGGNAVGGLKELARRVVGRR</sequence>
<dbReference type="AlphaFoldDB" id="A0A4R5BY57"/>
<dbReference type="InterPro" id="IPR024520">
    <property type="entry name" value="DUF3558"/>
</dbReference>
<evidence type="ECO:0000313" key="2">
    <source>
        <dbReference type="EMBL" id="TDD91149.1"/>
    </source>
</evidence>
<evidence type="ECO:0000256" key="1">
    <source>
        <dbReference type="SAM" id="MobiDB-lite"/>
    </source>
</evidence>
<dbReference type="OrthoDB" id="3785156at2"/>
<protein>
    <submittedName>
        <fullName evidence="2">DUF3558 domain-containing protein</fullName>
    </submittedName>
</protein>
<evidence type="ECO:0000313" key="3">
    <source>
        <dbReference type="Proteomes" id="UP000294513"/>
    </source>
</evidence>
<accession>A0A4R5BY57</accession>
<dbReference type="EMBL" id="SMKU01000046">
    <property type="protein sequence ID" value="TDD91149.1"/>
    <property type="molecule type" value="Genomic_DNA"/>
</dbReference>
<dbReference type="Pfam" id="PF12079">
    <property type="entry name" value="DUF3558"/>
    <property type="match status" value="1"/>
</dbReference>
<name>A0A4R5BY57_9ACTN</name>